<dbReference type="SUPFAM" id="SSF50621">
    <property type="entry name" value="Alanine racemase C-terminal domain-like"/>
    <property type="match status" value="1"/>
</dbReference>
<evidence type="ECO:0000259" key="5">
    <source>
        <dbReference type="Pfam" id="PF02784"/>
    </source>
</evidence>
<dbReference type="PANTHER" id="PTHR43727">
    <property type="entry name" value="DIAMINOPIMELATE DECARBOXYLASE"/>
    <property type="match status" value="1"/>
</dbReference>
<dbReference type="EMBL" id="FTOG01000008">
    <property type="protein sequence ID" value="SIT02371.1"/>
    <property type="molecule type" value="Genomic_DNA"/>
</dbReference>
<proteinExistence type="predicted"/>
<dbReference type="Gene3D" id="3.20.20.10">
    <property type="entry name" value="Alanine racemase"/>
    <property type="match status" value="1"/>
</dbReference>
<reference evidence="7" key="1">
    <citation type="submission" date="2017-01" db="EMBL/GenBank/DDBJ databases">
        <authorList>
            <person name="Varghese N."/>
            <person name="Submissions S."/>
        </authorList>
    </citation>
    <scope>NUCLEOTIDE SEQUENCE [LARGE SCALE GENOMIC DNA]</scope>
    <source>
        <strain evidence="7">DSM 19945</strain>
    </source>
</reference>
<dbReference type="GO" id="GO:0008836">
    <property type="term" value="F:diaminopimelate decarboxylase activity"/>
    <property type="evidence" value="ECO:0007669"/>
    <property type="project" value="InterPro"/>
</dbReference>
<dbReference type="PROSITE" id="PS00878">
    <property type="entry name" value="ODR_DC_2_1"/>
    <property type="match status" value="1"/>
</dbReference>
<keyword evidence="7" id="KW-1185">Reference proteome</keyword>
<dbReference type="GO" id="GO:0009089">
    <property type="term" value="P:lysine biosynthetic process via diaminopimelate"/>
    <property type="evidence" value="ECO:0007669"/>
    <property type="project" value="InterPro"/>
</dbReference>
<dbReference type="InterPro" id="IPR022644">
    <property type="entry name" value="De-COase2_N"/>
</dbReference>
<name>A0A1N7NVP5_9RHOB</name>
<dbReference type="AlphaFoldDB" id="A0A1N7NVP5"/>
<sequence length="413" mass="45178">MADTDIAPENRAQKTVAPWWQREDLAYRGGRLHLGSTDLAALARKLGTPTYVIRARRVAQKAGLLHRALDRVGLDHHLYYAIKANRTPQLLSYLAGQGLCGADVCSPEELIHALSCGFREQDISFTGTSLSAADLEILGRFERIAINFDALAALDRFGRAHPGRKVGLRINPDRGIGYGGSQMLQYSGAAATKFGIYLDRLPEAIEIAKRHRLKITRLHFHAGCGYLDREMTQFAAVLQESRRFTEQLPGLSEVNIGGGLGVPHRASDRPLDLDHWAHTIAQAYGGTGLTVAVEPGDFLVKDAGVLLASVTYRERRKTVEFLGLDAGFNLAMEPAFYDLPCEPVPTVPREAPPSRFTVVGNVNEALDKWAEDHPMPPPEEGDVIALLNAGGYAAAMRSDHCLRGAARNLMLLD</sequence>
<dbReference type="InterPro" id="IPR009006">
    <property type="entry name" value="Ala_racemase/Decarboxylase_C"/>
</dbReference>
<dbReference type="Pfam" id="PF02784">
    <property type="entry name" value="Orn_Arg_deC_N"/>
    <property type="match status" value="1"/>
</dbReference>
<evidence type="ECO:0000256" key="4">
    <source>
        <dbReference type="ARBA" id="ARBA00023239"/>
    </source>
</evidence>
<organism evidence="6 7">
    <name type="scientific">Rhodobacter aestuarii</name>
    <dbReference type="NCBI Taxonomy" id="453582"/>
    <lineage>
        <taxon>Bacteria</taxon>
        <taxon>Pseudomonadati</taxon>
        <taxon>Pseudomonadota</taxon>
        <taxon>Alphaproteobacteria</taxon>
        <taxon>Rhodobacterales</taxon>
        <taxon>Rhodobacter group</taxon>
        <taxon>Rhodobacter</taxon>
    </lineage>
</organism>
<dbReference type="SUPFAM" id="SSF51419">
    <property type="entry name" value="PLP-binding barrel"/>
    <property type="match status" value="1"/>
</dbReference>
<dbReference type="OrthoDB" id="9802241at2"/>
<dbReference type="PRINTS" id="PR01179">
    <property type="entry name" value="ODADCRBXLASE"/>
</dbReference>
<evidence type="ECO:0000256" key="1">
    <source>
        <dbReference type="ARBA" id="ARBA00001933"/>
    </source>
</evidence>
<dbReference type="Proteomes" id="UP000186221">
    <property type="component" value="Unassembled WGS sequence"/>
</dbReference>
<dbReference type="RefSeq" id="WP_076485457.1">
    <property type="nucleotide sequence ID" value="NZ_FTOG01000008.1"/>
</dbReference>
<dbReference type="PANTHER" id="PTHR43727:SF2">
    <property type="entry name" value="GROUP IV DECARBOXYLASE"/>
    <property type="match status" value="1"/>
</dbReference>
<dbReference type="InterPro" id="IPR000183">
    <property type="entry name" value="Orn/DAP/Arg_de-COase"/>
</dbReference>
<evidence type="ECO:0000256" key="3">
    <source>
        <dbReference type="ARBA" id="ARBA00022898"/>
    </source>
</evidence>
<gene>
    <name evidence="6" type="ORF">SAMN05421580_108173</name>
</gene>
<dbReference type="InterPro" id="IPR002986">
    <property type="entry name" value="DAP_deCOOHase_LysA"/>
</dbReference>
<keyword evidence="4" id="KW-0456">Lyase</keyword>
<dbReference type="Gene3D" id="2.40.37.10">
    <property type="entry name" value="Lyase, Ornithine Decarboxylase, Chain A, domain 1"/>
    <property type="match status" value="1"/>
</dbReference>
<keyword evidence="2" id="KW-0210">Decarboxylase</keyword>
<protein>
    <submittedName>
        <fullName evidence="6">Diaminopimelate decarboxylase</fullName>
    </submittedName>
</protein>
<dbReference type="InterPro" id="IPR029066">
    <property type="entry name" value="PLP-binding_barrel"/>
</dbReference>
<evidence type="ECO:0000313" key="6">
    <source>
        <dbReference type="EMBL" id="SIT02371.1"/>
    </source>
</evidence>
<evidence type="ECO:0000256" key="2">
    <source>
        <dbReference type="ARBA" id="ARBA00022793"/>
    </source>
</evidence>
<dbReference type="PRINTS" id="PR01181">
    <property type="entry name" value="DAPDCRBXLASE"/>
</dbReference>
<keyword evidence="3" id="KW-0663">Pyridoxal phosphate</keyword>
<dbReference type="CDD" id="cd06828">
    <property type="entry name" value="PLPDE_III_DapDC"/>
    <property type="match status" value="1"/>
</dbReference>
<dbReference type="InterPro" id="IPR022653">
    <property type="entry name" value="De-COase2_pyr-phos_BS"/>
</dbReference>
<evidence type="ECO:0000313" key="7">
    <source>
        <dbReference type="Proteomes" id="UP000186221"/>
    </source>
</evidence>
<dbReference type="STRING" id="453582.SAMN05421580_108173"/>
<comment type="cofactor">
    <cofactor evidence="1">
        <name>pyridoxal 5'-phosphate</name>
        <dbReference type="ChEBI" id="CHEBI:597326"/>
    </cofactor>
</comment>
<accession>A0A1N7NVP5</accession>
<feature type="domain" description="Orn/DAP/Arg decarboxylase 2 N-terminal" evidence="5">
    <location>
        <begin position="65"/>
        <end position="300"/>
    </location>
</feature>